<name>A0A8H9G047_9SPHI</name>
<protein>
    <submittedName>
        <fullName evidence="3">Oxidoreductase</fullName>
    </submittedName>
</protein>
<sequence length="420" mass="46883">MDRRNFIKNSGIVLGATSLDLSNTNLNFKKKIKVGLVGCGGRGTGAAFQALTADPDVEIVALADIFSPQLETALASLQEAHKDRVNVPENKKFIGFDAYKKLMATDVDVVLLATPPCFRPDHLAEAVKKGKHIFCEKPMAVDIPGVHKVREAVKLAKDKKLNIVSGYCFRYSTPNRELAKLIHSGTIGDIYSISTFRLGGELTEKPKQADWTDLKYQLYNWFYYQRYSGDIIVEQTVHSIDFMNWILNRGLPKTVSGTGGRQSRPWDKYGNVFDHFAIEFDYGDGMKGFHFGRQQNGTQPRNSVEALGTKGNFNVSLLSSYQINGANPWKFEGKMNNMYQTQHDELFAAVKNKQVINDGDFMADSTLMAIWAREAAYSGSIISLDEIENSTKTYGPSADEYNWEMAIDTARIPRPGLANS</sequence>
<dbReference type="AlphaFoldDB" id="A0A8H9G047"/>
<evidence type="ECO:0000259" key="2">
    <source>
        <dbReference type="Pfam" id="PF22725"/>
    </source>
</evidence>
<dbReference type="InterPro" id="IPR036291">
    <property type="entry name" value="NAD(P)-bd_dom_sf"/>
</dbReference>
<keyword evidence="4" id="KW-1185">Reference proteome</keyword>
<dbReference type="InterPro" id="IPR000683">
    <property type="entry name" value="Gfo/Idh/MocA-like_OxRdtase_N"/>
</dbReference>
<dbReference type="Pfam" id="PF01408">
    <property type="entry name" value="GFO_IDH_MocA"/>
    <property type="match status" value="1"/>
</dbReference>
<dbReference type="Gene3D" id="3.40.50.720">
    <property type="entry name" value="NAD(P)-binding Rossmann-like Domain"/>
    <property type="match status" value="1"/>
</dbReference>
<reference evidence="3" key="1">
    <citation type="journal article" date="2014" name="Int. J. Syst. Evol. Microbiol.">
        <title>Complete genome sequence of Corynebacterium casei LMG S-19264T (=DSM 44701T), isolated from a smear-ripened cheese.</title>
        <authorList>
            <consortium name="US DOE Joint Genome Institute (JGI-PGF)"/>
            <person name="Walter F."/>
            <person name="Albersmeier A."/>
            <person name="Kalinowski J."/>
            <person name="Ruckert C."/>
        </authorList>
    </citation>
    <scope>NUCLEOTIDE SEQUENCE</scope>
    <source>
        <strain evidence="3">CGMCC 1.15966</strain>
    </source>
</reference>
<organism evidence="3 4">
    <name type="scientific">Sphingobacterium cellulitidis</name>
    <dbReference type="NCBI Taxonomy" id="1768011"/>
    <lineage>
        <taxon>Bacteria</taxon>
        <taxon>Pseudomonadati</taxon>
        <taxon>Bacteroidota</taxon>
        <taxon>Sphingobacteriia</taxon>
        <taxon>Sphingobacteriales</taxon>
        <taxon>Sphingobacteriaceae</taxon>
        <taxon>Sphingobacterium</taxon>
    </lineage>
</organism>
<feature type="domain" description="GFO/IDH/MocA-like oxidoreductase" evidence="2">
    <location>
        <begin position="176"/>
        <end position="313"/>
    </location>
</feature>
<feature type="domain" description="Gfo/Idh/MocA-like oxidoreductase N-terminal" evidence="1">
    <location>
        <begin position="32"/>
        <end position="163"/>
    </location>
</feature>
<proteinExistence type="predicted"/>
<dbReference type="EMBL" id="BMKM01000004">
    <property type="protein sequence ID" value="GGE23025.1"/>
    <property type="molecule type" value="Genomic_DNA"/>
</dbReference>
<dbReference type="GO" id="GO:0000166">
    <property type="term" value="F:nucleotide binding"/>
    <property type="evidence" value="ECO:0007669"/>
    <property type="project" value="InterPro"/>
</dbReference>
<dbReference type="Proteomes" id="UP000614460">
    <property type="component" value="Unassembled WGS sequence"/>
</dbReference>
<dbReference type="RefSeq" id="WP_182499358.1">
    <property type="nucleotide sequence ID" value="NZ_BMKM01000004.1"/>
</dbReference>
<comment type="caution">
    <text evidence="3">The sequence shown here is derived from an EMBL/GenBank/DDBJ whole genome shotgun (WGS) entry which is preliminary data.</text>
</comment>
<dbReference type="InterPro" id="IPR055170">
    <property type="entry name" value="GFO_IDH_MocA-like_dom"/>
</dbReference>
<dbReference type="SUPFAM" id="SSF51735">
    <property type="entry name" value="NAD(P)-binding Rossmann-fold domains"/>
    <property type="match status" value="1"/>
</dbReference>
<dbReference type="SUPFAM" id="SSF55347">
    <property type="entry name" value="Glyceraldehyde-3-phosphate dehydrogenase-like, C-terminal domain"/>
    <property type="match status" value="1"/>
</dbReference>
<accession>A0A8H9G047</accession>
<evidence type="ECO:0000259" key="1">
    <source>
        <dbReference type="Pfam" id="PF01408"/>
    </source>
</evidence>
<dbReference type="Gene3D" id="3.30.360.10">
    <property type="entry name" value="Dihydrodipicolinate Reductase, domain 2"/>
    <property type="match status" value="1"/>
</dbReference>
<evidence type="ECO:0000313" key="3">
    <source>
        <dbReference type="EMBL" id="GGE23025.1"/>
    </source>
</evidence>
<dbReference type="Pfam" id="PF22725">
    <property type="entry name" value="GFO_IDH_MocA_C3"/>
    <property type="match status" value="1"/>
</dbReference>
<dbReference type="PANTHER" id="PTHR43818">
    <property type="entry name" value="BCDNA.GH03377"/>
    <property type="match status" value="1"/>
</dbReference>
<evidence type="ECO:0000313" key="4">
    <source>
        <dbReference type="Proteomes" id="UP000614460"/>
    </source>
</evidence>
<reference evidence="3" key="2">
    <citation type="submission" date="2020-09" db="EMBL/GenBank/DDBJ databases">
        <authorList>
            <person name="Sun Q."/>
            <person name="Zhou Y."/>
        </authorList>
    </citation>
    <scope>NUCLEOTIDE SEQUENCE</scope>
    <source>
        <strain evidence="3">CGMCC 1.15966</strain>
    </source>
</reference>
<dbReference type="PANTHER" id="PTHR43818:SF5">
    <property type="entry name" value="OXIDOREDUCTASE FAMILY PROTEIN"/>
    <property type="match status" value="1"/>
</dbReference>
<gene>
    <name evidence="3" type="ORF">GCM10011516_20860</name>
</gene>
<dbReference type="InterPro" id="IPR050463">
    <property type="entry name" value="Gfo/Idh/MocA_oxidrdct_glycsds"/>
</dbReference>